<gene>
    <name evidence="1" type="ORF">OIDMADRAFT_60216</name>
</gene>
<reference evidence="1 2" key="1">
    <citation type="submission" date="2014-04" db="EMBL/GenBank/DDBJ databases">
        <authorList>
            <consortium name="DOE Joint Genome Institute"/>
            <person name="Kuo A."/>
            <person name="Martino E."/>
            <person name="Perotto S."/>
            <person name="Kohler A."/>
            <person name="Nagy L.G."/>
            <person name="Floudas D."/>
            <person name="Copeland A."/>
            <person name="Barry K.W."/>
            <person name="Cichocki N."/>
            <person name="Veneault-Fourrey C."/>
            <person name="LaButti K."/>
            <person name="Lindquist E.A."/>
            <person name="Lipzen A."/>
            <person name="Lundell T."/>
            <person name="Morin E."/>
            <person name="Murat C."/>
            <person name="Sun H."/>
            <person name="Tunlid A."/>
            <person name="Henrissat B."/>
            <person name="Grigoriev I.V."/>
            <person name="Hibbett D.S."/>
            <person name="Martin F."/>
            <person name="Nordberg H.P."/>
            <person name="Cantor M.N."/>
            <person name="Hua S.X."/>
        </authorList>
    </citation>
    <scope>NUCLEOTIDE SEQUENCE [LARGE SCALE GENOMIC DNA]</scope>
    <source>
        <strain evidence="1 2">Zn</strain>
    </source>
</reference>
<organism evidence="1 2">
    <name type="scientific">Oidiodendron maius (strain Zn)</name>
    <dbReference type="NCBI Taxonomy" id="913774"/>
    <lineage>
        <taxon>Eukaryota</taxon>
        <taxon>Fungi</taxon>
        <taxon>Dikarya</taxon>
        <taxon>Ascomycota</taxon>
        <taxon>Pezizomycotina</taxon>
        <taxon>Leotiomycetes</taxon>
        <taxon>Leotiomycetes incertae sedis</taxon>
        <taxon>Myxotrichaceae</taxon>
        <taxon>Oidiodendron</taxon>
    </lineage>
</organism>
<proteinExistence type="predicted"/>
<dbReference type="Proteomes" id="UP000054321">
    <property type="component" value="Unassembled WGS sequence"/>
</dbReference>
<evidence type="ECO:0000313" key="2">
    <source>
        <dbReference type="Proteomes" id="UP000054321"/>
    </source>
</evidence>
<name>A0A0C3GUP0_OIDMZ</name>
<dbReference type="AlphaFoldDB" id="A0A0C3GUP0"/>
<sequence>MAVTVPTAVLVGGSSALSRHIKPLTRQWRVDNYAKEMLDGSGRETLLDDVGICTSFGLMAIMALHRTGPCWYATAEGMQQKPLKQFKSVVDVSHLDSPAITPVARWRDDLVETSR</sequence>
<keyword evidence="2" id="KW-1185">Reference proteome</keyword>
<protein>
    <submittedName>
        <fullName evidence="1">Uncharacterized protein</fullName>
    </submittedName>
</protein>
<reference evidence="2" key="2">
    <citation type="submission" date="2015-01" db="EMBL/GenBank/DDBJ databases">
        <title>Evolutionary Origins and Diversification of the Mycorrhizal Mutualists.</title>
        <authorList>
            <consortium name="DOE Joint Genome Institute"/>
            <consortium name="Mycorrhizal Genomics Consortium"/>
            <person name="Kohler A."/>
            <person name="Kuo A."/>
            <person name="Nagy L.G."/>
            <person name="Floudas D."/>
            <person name="Copeland A."/>
            <person name="Barry K.W."/>
            <person name="Cichocki N."/>
            <person name="Veneault-Fourrey C."/>
            <person name="LaButti K."/>
            <person name="Lindquist E.A."/>
            <person name="Lipzen A."/>
            <person name="Lundell T."/>
            <person name="Morin E."/>
            <person name="Murat C."/>
            <person name="Riley R."/>
            <person name="Ohm R."/>
            <person name="Sun H."/>
            <person name="Tunlid A."/>
            <person name="Henrissat B."/>
            <person name="Grigoriev I.V."/>
            <person name="Hibbett D.S."/>
            <person name="Martin F."/>
        </authorList>
    </citation>
    <scope>NUCLEOTIDE SEQUENCE [LARGE SCALE GENOMIC DNA]</scope>
    <source>
        <strain evidence="2">Zn</strain>
    </source>
</reference>
<evidence type="ECO:0000313" key="1">
    <source>
        <dbReference type="EMBL" id="KIM95059.1"/>
    </source>
</evidence>
<accession>A0A0C3GUP0</accession>
<dbReference type="EMBL" id="KN832888">
    <property type="protein sequence ID" value="KIM95059.1"/>
    <property type="molecule type" value="Genomic_DNA"/>
</dbReference>
<dbReference type="InParanoid" id="A0A0C3GUP0"/>
<dbReference type="HOGENOM" id="CLU_2109728_0_0_1"/>